<evidence type="ECO:0000256" key="1">
    <source>
        <dbReference type="SAM" id="MobiDB-lite"/>
    </source>
</evidence>
<evidence type="ECO:0000313" key="4">
    <source>
        <dbReference type="Proteomes" id="UP001196413"/>
    </source>
</evidence>
<keyword evidence="2" id="KW-1133">Transmembrane helix</keyword>
<evidence type="ECO:0000313" key="3">
    <source>
        <dbReference type="EMBL" id="KAJ1349096.1"/>
    </source>
</evidence>
<name>A0AAD5MJY7_PARTN</name>
<feature type="transmembrane region" description="Helical" evidence="2">
    <location>
        <begin position="86"/>
        <end position="112"/>
    </location>
</feature>
<accession>A0AAD5MJY7</accession>
<protein>
    <submittedName>
        <fullName evidence="3">Uncharacterized protein</fullName>
    </submittedName>
</protein>
<keyword evidence="4" id="KW-1185">Reference proteome</keyword>
<evidence type="ECO:0000256" key="2">
    <source>
        <dbReference type="SAM" id="Phobius"/>
    </source>
</evidence>
<dbReference type="AlphaFoldDB" id="A0AAD5MJY7"/>
<proteinExistence type="predicted"/>
<feature type="region of interest" description="Disordered" evidence="1">
    <location>
        <begin position="43"/>
        <end position="66"/>
    </location>
</feature>
<dbReference type="Proteomes" id="UP001196413">
    <property type="component" value="Unassembled WGS sequence"/>
</dbReference>
<comment type="caution">
    <text evidence="3">The sequence shown here is derived from an EMBL/GenBank/DDBJ whole genome shotgun (WGS) entry which is preliminary data.</text>
</comment>
<keyword evidence="2" id="KW-0812">Transmembrane</keyword>
<dbReference type="EMBL" id="JAHQIW010000606">
    <property type="protein sequence ID" value="KAJ1349096.1"/>
    <property type="molecule type" value="Genomic_DNA"/>
</dbReference>
<organism evidence="3 4">
    <name type="scientific">Parelaphostrongylus tenuis</name>
    <name type="common">Meningeal worm</name>
    <dbReference type="NCBI Taxonomy" id="148309"/>
    <lineage>
        <taxon>Eukaryota</taxon>
        <taxon>Metazoa</taxon>
        <taxon>Ecdysozoa</taxon>
        <taxon>Nematoda</taxon>
        <taxon>Chromadorea</taxon>
        <taxon>Rhabditida</taxon>
        <taxon>Rhabditina</taxon>
        <taxon>Rhabditomorpha</taxon>
        <taxon>Strongyloidea</taxon>
        <taxon>Metastrongylidae</taxon>
        <taxon>Parelaphostrongylus</taxon>
    </lineage>
</organism>
<reference evidence="3" key="1">
    <citation type="submission" date="2021-06" db="EMBL/GenBank/DDBJ databases">
        <title>Parelaphostrongylus tenuis whole genome reference sequence.</title>
        <authorList>
            <person name="Garwood T.J."/>
            <person name="Larsen P.A."/>
            <person name="Fountain-Jones N.M."/>
            <person name="Garbe J.R."/>
            <person name="Macchietto M.G."/>
            <person name="Kania S.A."/>
            <person name="Gerhold R.W."/>
            <person name="Richards J.E."/>
            <person name="Wolf T.M."/>
        </authorList>
    </citation>
    <scope>NUCLEOTIDE SEQUENCE</scope>
    <source>
        <strain evidence="3">MNPRO001-30</strain>
        <tissue evidence="3">Meninges</tissue>
    </source>
</reference>
<gene>
    <name evidence="3" type="ORF">KIN20_004546</name>
</gene>
<keyword evidence="2" id="KW-0472">Membrane</keyword>
<sequence length="119" mass="12899">MNLGLCQVPEARLPEPPESSHPSYSYPGVLHERAALCHALSTSHDDGQLARPPSRQPPHVQPATRRPHPLVDATVVVLVGCCQIRIVLLVVVVVVVTVVVTVDIIVSTLAGFRQYFVIP</sequence>